<dbReference type="Proteomes" id="UP000324022">
    <property type="component" value="Unassembled WGS sequence"/>
</dbReference>
<dbReference type="PROSITE" id="PS51257">
    <property type="entry name" value="PROKAR_LIPOPROTEIN"/>
    <property type="match status" value="1"/>
</dbReference>
<dbReference type="Pfam" id="PF01498">
    <property type="entry name" value="HTH_Tnp_Tc3_2"/>
    <property type="match status" value="1"/>
</dbReference>
<evidence type="ECO:0000259" key="2">
    <source>
        <dbReference type="Pfam" id="PF13358"/>
    </source>
</evidence>
<reference evidence="3 4" key="1">
    <citation type="submission" date="2018-03" db="EMBL/GenBank/DDBJ databases">
        <authorList>
            <person name="Guldener U."/>
        </authorList>
    </citation>
    <scope>NUCLEOTIDE SEQUENCE [LARGE SCALE GENOMIC DNA]</scope>
    <source>
        <strain evidence="3 4">NBRC100155</strain>
    </source>
</reference>
<feature type="domain" description="Transposase Tc1-like" evidence="1">
    <location>
        <begin position="69"/>
        <end position="134"/>
    </location>
</feature>
<dbReference type="Pfam" id="PF13384">
    <property type="entry name" value="HTH_23"/>
    <property type="match status" value="1"/>
</dbReference>
<evidence type="ECO:0000313" key="3">
    <source>
        <dbReference type="EMBL" id="SPO30843.1"/>
    </source>
</evidence>
<dbReference type="InterPro" id="IPR002492">
    <property type="entry name" value="Transposase_Tc1-like"/>
</dbReference>
<evidence type="ECO:0000313" key="4">
    <source>
        <dbReference type="Proteomes" id="UP000324022"/>
    </source>
</evidence>
<dbReference type="Pfam" id="PF13358">
    <property type="entry name" value="DDE_3"/>
    <property type="match status" value="1"/>
</dbReference>
<dbReference type="GO" id="GO:0003677">
    <property type="term" value="F:DNA binding"/>
    <property type="evidence" value="ECO:0007669"/>
    <property type="project" value="InterPro"/>
</dbReference>
<dbReference type="InterPro" id="IPR009057">
    <property type="entry name" value="Homeodomain-like_sf"/>
</dbReference>
<evidence type="ECO:0000259" key="1">
    <source>
        <dbReference type="Pfam" id="PF01498"/>
    </source>
</evidence>
<gene>
    <name evidence="3" type="ORF">UTRI_05420_B</name>
</gene>
<protein>
    <recommendedName>
        <fullName evidence="5">Tc1-like transposase DDE domain-containing protein</fullName>
    </recommendedName>
</protein>
<dbReference type="AlphaFoldDB" id="A0A5C3EJM7"/>
<dbReference type="InterPro" id="IPR038717">
    <property type="entry name" value="Tc1-like_DDE_dom"/>
</dbReference>
<accession>A0A5C3EJM7</accession>
<dbReference type="PANTHER" id="PTHR23022:SF135">
    <property type="entry name" value="SI:DKEY-77F5.3"/>
    <property type="match status" value="1"/>
</dbReference>
<evidence type="ECO:0008006" key="5">
    <source>
        <dbReference type="Google" id="ProtNLM"/>
    </source>
</evidence>
<proteinExistence type="predicted"/>
<dbReference type="OrthoDB" id="2553913at2759"/>
<dbReference type="GO" id="GO:0006313">
    <property type="term" value="P:DNA transposition"/>
    <property type="evidence" value="ECO:0007669"/>
    <property type="project" value="InterPro"/>
</dbReference>
<dbReference type="PANTHER" id="PTHR23022">
    <property type="entry name" value="TRANSPOSABLE ELEMENT-RELATED"/>
    <property type="match status" value="1"/>
</dbReference>
<dbReference type="GO" id="GO:0015074">
    <property type="term" value="P:DNA integration"/>
    <property type="evidence" value="ECO:0007669"/>
    <property type="project" value="InterPro"/>
</dbReference>
<keyword evidence="4" id="KW-1185">Reference proteome</keyword>
<dbReference type="EMBL" id="OOIN01000035">
    <property type="protein sequence ID" value="SPO30843.1"/>
    <property type="molecule type" value="Genomic_DNA"/>
</dbReference>
<organism evidence="3 4">
    <name type="scientific">Ustilago trichophora</name>
    <dbReference type="NCBI Taxonomy" id="86804"/>
    <lineage>
        <taxon>Eukaryota</taxon>
        <taxon>Fungi</taxon>
        <taxon>Dikarya</taxon>
        <taxon>Basidiomycota</taxon>
        <taxon>Ustilaginomycotina</taxon>
        <taxon>Ustilaginomycetes</taxon>
        <taxon>Ustilaginales</taxon>
        <taxon>Ustilaginaceae</taxon>
        <taxon>Ustilago</taxon>
    </lineage>
</organism>
<sequence>MERRKELSTDQRAQITVLRGLGLSYNQIAGFIGCSKTTVYNTVRNFQQRGHHASAARSGRPPKWTARHRRYLTRETLKNPFLSWRQLSAVLGGIPLQVLRRTAYRAGINRRIALKKPFLTARNKVKRLNWALANQSTNWKLILFTDESTVKLGERPGRTWVSRRPGTRNHQEHMVPTFRSGRFSVHVWAGIGYNLKTRLFVIPLAPRTKRPNENKWDPAETLTAKKYCDFVVDGPLKETVEQAALAGIELEVVEDGSRIHWANITKERRNRYGIRSHDHPPSSPDLNPIENMWALMKNRLSKRSPLPRTREELAEAVEQAWNDIPMDYVNACVESMEERVRHLLTKRGGPLKY</sequence>
<dbReference type="Gene3D" id="1.10.10.60">
    <property type="entry name" value="Homeodomain-like"/>
    <property type="match status" value="1"/>
</dbReference>
<dbReference type="InterPro" id="IPR052338">
    <property type="entry name" value="Transposase_5"/>
</dbReference>
<feature type="domain" description="Tc1-like transposase DDE" evidence="2">
    <location>
        <begin position="239"/>
        <end position="306"/>
    </location>
</feature>
<dbReference type="SUPFAM" id="SSF46689">
    <property type="entry name" value="Homeodomain-like"/>
    <property type="match status" value="1"/>
</dbReference>
<dbReference type="Gene3D" id="3.30.420.10">
    <property type="entry name" value="Ribonuclease H-like superfamily/Ribonuclease H"/>
    <property type="match status" value="1"/>
</dbReference>
<name>A0A5C3EJM7_9BASI</name>
<dbReference type="InterPro" id="IPR036397">
    <property type="entry name" value="RNaseH_sf"/>
</dbReference>